<comment type="caution">
    <text evidence="1">The sequence shown here is derived from an EMBL/GenBank/DDBJ whole genome shotgun (WGS) entry which is preliminary data.</text>
</comment>
<dbReference type="OrthoDB" id="4246552at2"/>
<keyword evidence="2" id="KW-1185">Reference proteome</keyword>
<dbReference type="AlphaFoldDB" id="A0A4Y3VXN7"/>
<dbReference type="EMBL" id="BJND01000081">
    <property type="protein sequence ID" value="GEC09776.1"/>
    <property type="molecule type" value="Genomic_DNA"/>
</dbReference>
<evidence type="ECO:0000313" key="1">
    <source>
        <dbReference type="EMBL" id="GEC09776.1"/>
    </source>
</evidence>
<organism evidence="1 2">
    <name type="scientific">Streptomyces spinoverrucosus</name>
    <dbReference type="NCBI Taxonomy" id="284043"/>
    <lineage>
        <taxon>Bacteria</taxon>
        <taxon>Bacillati</taxon>
        <taxon>Actinomycetota</taxon>
        <taxon>Actinomycetes</taxon>
        <taxon>Kitasatosporales</taxon>
        <taxon>Streptomycetaceae</taxon>
        <taxon>Streptomyces</taxon>
    </lineage>
</organism>
<name>A0A4Y3VXN7_9ACTN</name>
<sequence length="62" mass="6793">MTTKITVSLSDETAVYVRTHAPEGNVSAYIDRLIRRQITLDAAQQLAAAGYRPDLDGEGDAW</sequence>
<reference evidence="1 2" key="1">
    <citation type="submission" date="2019-06" db="EMBL/GenBank/DDBJ databases">
        <title>Whole genome shotgun sequence of Streptomyces spinoverrucosus NBRC 14228.</title>
        <authorList>
            <person name="Hosoyama A."/>
            <person name="Uohara A."/>
            <person name="Ohji S."/>
            <person name="Ichikawa N."/>
        </authorList>
    </citation>
    <scope>NUCLEOTIDE SEQUENCE [LARGE SCALE GENOMIC DNA]</scope>
    <source>
        <strain evidence="1 2">NBRC 14228</strain>
    </source>
</reference>
<proteinExistence type="predicted"/>
<dbReference type="Proteomes" id="UP000317881">
    <property type="component" value="Unassembled WGS sequence"/>
</dbReference>
<gene>
    <name evidence="1" type="ORF">SSP24_74310</name>
</gene>
<accession>A0A4Y3VXN7</accession>
<dbReference type="RefSeq" id="WP_141314771.1">
    <property type="nucleotide sequence ID" value="NZ_BJND01000081.1"/>
</dbReference>
<evidence type="ECO:0000313" key="2">
    <source>
        <dbReference type="Proteomes" id="UP000317881"/>
    </source>
</evidence>
<protein>
    <submittedName>
        <fullName evidence="1">Uncharacterized protein</fullName>
    </submittedName>
</protein>